<accession>A0A101KRT8</accession>
<evidence type="ECO:0000256" key="1">
    <source>
        <dbReference type="SAM" id="MobiDB-lite"/>
    </source>
</evidence>
<evidence type="ECO:0000313" key="4">
    <source>
        <dbReference type="Proteomes" id="UP000053176"/>
    </source>
</evidence>
<protein>
    <submittedName>
        <fullName evidence="3">Transposase</fullName>
    </submittedName>
</protein>
<dbReference type="Gene3D" id="1.10.10.10">
    <property type="entry name" value="Winged helix-like DNA-binding domain superfamily/Winged helix DNA-binding domain"/>
    <property type="match status" value="1"/>
</dbReference>
<proteinExistence type="predicted"/>
<feature type="domain" description="Insertion element IS150 protein InsJ-like helix-turn-helix" evidence="2">
    <location>
        <begin position="10"/>
        <end position="58"/>
    </location>
</feature>
<dbReference type="InterPro" id="IPR009057">
    <property type="entry name" value="Homeodomain-like_sf"/>
</dbReference>
<dbReference type="EMBL" id="LPWA01000111">
    <property type="protein sequence ID" value="KUM25884.1"/>
    <property type="molecule type" value="Genomic_DNA"/>
</dbReference>
<name>A0A101KRT8_RHILI</name>
<dbReference type="InterPro" id="IPR055247">
    <property type="entry name" value="InsJ-like_HTH"/>
</dbReference>
<gene>
    <name evidence="3" type="ORF">AU467_23795</name>
</gene>
<dbReference type="SUPFAM" id="SSF46689">
    <property type="entry name" value="Homeodomain-like"/>
    <property type="match status" value="1"/>
</dbReference>
<dbReference type="AlphaFoldDB" id="A0A101KRT8"/>
<feature type="compositionally biased region" description="Low complexity" evidence="1">
    <location>
        <begin position="128"/>
        <end position="144"/>
    </location>
</feature>
<organism evidence="3 4">
    <name type="scientific">Rhizobium loti</name>
    <name type="common">Mesorhizobium loti</name>
    <dbReference type="NCBI Taxonomy" id="381"/>
    <lineage>
        <taxon>Bacteria</taxon>
        <taxon>Pseudomonadati</taxon>
        <taxon>Pseudomonadota</taxon>
        <taxon>Alphaproteobacteria</taxon>
        <taxon>Hyphomicrobiales</taxon>
        <taxon>Phyllobacteriaceae</taxon>
        <taxon>Mesorhizobium</taxon>
    </lineage>
</organism>
<feature type="region of interest" description="Disordered" evidence="1">
    <location>
        <begin position="117"/>
        <end position="144"/>
    </location>
</feature>
<evidence type="ECO:0000259" key="2">
    <source>
        <dbReference type="Pfam" id="PF13518"/>
    </source>
</evidence>
<dbReference type="Proteomes" id="UP000053176">
    <property type="component" value="Unassembled WGS sequence"/>
</dbReference>
<dbReference type="Pfam" id="PF13518">
    <property type="entry name" value="HTH_28"/>
    <property type="match status" value="1"/>
</dbReference>
<evidence type="ECO:0000313" key="3">
    <source>
        <dbReference type="EMBL" id="KUM25884.1"/>
    </source>
</evidence>
<dbReference type="InterPro" id="IPR036388">
    <property type="entry name" value="WH-like_DNA-bd_sf"/>
</dbReference>
<sequence length="144" mass="15583">MPKPYSLDLRERVVRFVEAGHSRRVAAAHFGVSVSFVVILMRNYRKTESLAPKASGGRRHSKLDPHRAFLLGRVAEKDDITMPELAAELAAAVGVQVAPASISRWLIRNGYRFKKNAAGQRARSPRHQQGAAGVAGQASAADAA</sequence>
<reference evidence="3 4" key="1">
    <citation type="submission" date="2015-12" db="EMBL/GenBank/DDBJ databases">
        <title>Draft genome sequence of Mesorhizobium sp. UFLA 01-765, a multitolerant efficient symbiont and plant-growth promoting strain isolated from Zn-mining soil using Leucaena leucocephala as a trap plant.</title>
        <authorList>
            <person name="Rangel W.M."/>
            <person name="Thijs S."/>
            <person name="Longatti S.M."/>
            <person name="Moreira F.M."/>
            <person name="Weyens N."/>
            <person name="Vangronsveld J."/>
            <person name="Van Hamme J.D."/>
            <person name="Bottos E.M."/>
            <person name="Rineau F."/>
        </authorList>
    </citation>
    <scope>NUCLEOTIDE SEQUENCE [LARGE SCALE GENOMIC DNA]</scope>
    <source>
        <strain evidence="3 4">UFLA 01-765</strain>
    </source>
</reference>
<comment type="caution">
    <text evidence="3">The sequence shown here is derived from an EMBL/GenBank/DDBJ whole genome shotgun (WGS) entry which is preliminary data.</text>
</comment>